<keyword evidence="6" id="KW-0508">mRNA splicing</keyword>
<comment type="similarity">
    <text evidence="2">Belongs to the pinin family.</text>
</comment>
<evidence type="ECO:0000313" key="10">
    <source>
        <dbReference type="EMBL" id="ABO94964.1"/>
    </source>
</evidence>
<evidence type="ECO:0000256" key="3">
    <source>
        <dbReference type="ARBA" id="ARBA00022664"/>
    </source>
</evidence>
<accession>A4RUH1</accession>
<keyword evidence="11" id="KW-1185">Reference proteome</keyword>
<dbReference type="Pfam" id="PF04696">
    <property type="entry name" value="Pinin_SDK_memA"/>
    <property type="match status" value="1"/>
</dbReference>
<organism evidence="10 11">
    <name type="scientific">Ostreococcus lucimarinus (strain CCE9901)</name>
    <dbReference type="NCBI Taxonomy" id="436017"/>
    <lineage>
        <taxon>Eukaryota</taxon>
        <taxon>Viridiplantae</taxon>
        <taxon>Chlorophyta</taxon>
        <taxon>Mamiellophyceae</taxon>
        <taxon>Mamiellales</taxon>
        <taxon>Bathycoccaceae</taxon>
        <taxon>Ostreococcus</taxon>
    </lineage>
</organism>
<evidence type="ECO:0000259" key="9">
    <source>
        <dbReference type="Pfam" id="PF04696"/>
    </source>
</evidence>
<feature type="compositionally biased region" description="Acidic residues" evidence="8">
    <location>
        <begin position="198"/>
        <end position="219"/>
    </location>
</feature>
<dbReference type="InterPro" id="IPR006786">
    <property type="entry name" value="Pinin_SDK_MemA"/>
</dbReference>
<feature type="compositionally biased region" description="Acidic residues" evidence="8">
    <location>
        <begin position="1"/>
        <end position="14"/>
    </location>
</feature>
<dbReference type="Gramene" id="ABO94964">
    <property type="protein sequence ID" value="ABO94964"/>
    <property type="gene ID" value="OSTLU_14625"/>
</dbReference>
<name>A4RUH1_OSTLU</name>
<evidence type="ECO:0000256" key="7">
    <source>
        <dbReference type="ARBA" id="ARBA00023242"/>
    </source>
</evidence>
<dbReference type="EMBL" id="CP000583">
    <property type="protein sequence ID" value="ABO94964.1"/>
    <property type="molecule type" value="Genomic_DNA"/>
</dbReference>
<evidence type="ECO:0000256" key="8">
    <source>
        <dbReference type="SAM" id="MobiDB-lite"/>
    </source>
</evidence>
<evidence type="ECO:0000256" key="6">
    <source>
        <dbReference type="ARBA" id="ARBA00023187"/>
    </source>
</evidence>
<feature type="region of interest" description="Disordered" evidence="8">
    <location>
        <begin position="181"/>
        <end position="219"/>
    </location>
</feature>
<dbReference type="KEGG" id="olu:OSTLU_14625"/>
<dbReference type="RefSeq" id="XP_001416671.1">
    <property type="nucleotide sequence ID" value="XM_001416634.1"/>
</dbReference>
<proteinExistence type="inferred from homology"/>
<evidence type="ECO:0000256" key="1">
    <source>
        <dbReference type="ARBA" id="ARBA00004123"/>
    </source>
</evidence>
<dbReference type="STRING" id="436017.A4RUH1"/>
<dbReference type="AlphaFoldDB" id="A4RUH1"/>
<dbReference type="GO" id="GO:0006397">
    <property type="term" value="P:mRNA processing"/>
    <property type="evidence" value="ECO:0007669"/>
    <property type="project" value="UniProtKB-KW"/>
</dbReference>
<protein>
    <recommendedName>
        <fullName evidence="9">Pinin/SDK/MemA protein domain-containing protein</fullName>
    </recommendedName>
</protein>
<comment type="subcellular location">
    <subcellularLocation>
        <location evidence="1">Nucleus</location>
    </subcellularLocation>
</comment>
<gene>
    <name evidence="10" type="ORF">OSTLU_14625</name>
</gene>
<evidence type="ECO:0000256" key="4">
    <source>
        <dbReference type="ARBA" id="ARBA00023015"/>
    </source>
</evidence>
<feature type="domain" description="Pinin/SDK/MemA protein" evidence="9">
    <location>
        <begin position="25"/>
        <end position="148"/>
    </location>
</feature>
<feature type="region of interest" description="Disordered" evidence="8">
    <location>
        <begin position="1"/>
        <end position="29"/>
    </location>
</feature>
<dbReference type="InterPro" id="IPR039853">
    <property type="entry name" value="Pinin"/>
</dbReference>
<evidence type="ECO:0000256" key="5">
    <source>
        <dbReference type="ARBA" id="ARBA00023163"/>
    </source>
</evidence>
<dbReference type="OrthoDB" id="10500120at2759"/>
<dbReference type="GeneID" id="5001032"/>
<dbReference type="PANTHER" id="PTHR12707">
    <property type="entry name" value="PINN"/>
    <property type="match status" value="1"/>
</dbReference>
<feature type="compositionally biased region" description="Basic and acidic residues" evidence="8">
    <location>
        <begin position="181"/>
        <end position="197"/>
    </location>
</feature>
<dbReference type="Proteomes" id="UP000001568">
    <property type="component" value="Chromosome 3"/>
</dbReference>
<dbReference type="GO" id="GO:0008380">
    <property type="term" value="P:RNA splicing"/>
    <property type="evidence" value="ECO:0007669"/>
    <property type="project" value="UniProtKB-KW"/>
</dbReference>
<dbReference type="PANTHER" id="PTHR12707:SF0">
    <property type="entry name" value="PININ"/>
    <property type="match status" value="1"/>
</dbReference>
<keyword evidence="4" id="KW-0805">Transcription regulation</keyword>
<sequence>MRDEDGADDREMDEASAVPRPKAEAGQRERRLFAGLLGTLRKSKSNIEEKEKEVLAKRKSIEAAVSGKNEEISRELKEAQYKAFLEKREADERKKFELDLKFKETEGALIEAEYEEMKSKIHDGGILTTTEPVLVYKPKNPTSEDAAASQMSLEKLDAWRASQLERIRKALETIRRRREEIAERRAQSKARGEAHDDVDVEDAEEGDDAMEGDAGDAAA</sequence>
<evidence type="ECO:0000313" key="11">
    <source>
        <dbReference type="Proteomes" id="UP000001568"/>
    </source>
</evidence>
<evidence type="ECO:0000256" key="2">
    <source>
        <dbReference type="ARBA" id="ARBA00010386"/>
    </source>
</evidence>
<keyword evidence="7" id="KW-0539">Nucleus</keyword>
<reference evidence="10 11" key="1">
    <citation type="journal article" date="2007" name="Proc. Natl. Acad. Sci. U.S.A.">
        <title>The tiny eukaryote Ostreococcus provides genomic insights into the paradox of plankton speciation.</title>
        <authorList>
            <person name="Palenik B."/>
            <person name="Grimwood J."/>
            <person name="Aerts A."/>
            <person name="Rouze P."/>
            <person name="Salamov A."/>
            <person name="Putnam N."/>
            <person name="Dupont C."/>
            <person name="Jorgensen R."/>
            <person name="Derelle E."/>
            <person name="Rombauts S."/>
            <person name="Zhou K."/>
            <person name="Otillar R."/>
            <person name="Merchant S.S."/>
            <person name="Podell S."/>
            <person name="Gaasterland T."/>
            <person name="Napoli C."/>
            <person name="Gendler K."/>
            <person name="Manuell A."/>
            <person name="Tai V."/>
            <person name="Vallon O."/>
            <person name="Piganeau G."/>
            <person name="Jancek S."/>
            <person name="Heijde M."/>
            <person name="Jabbari K."/>
            <person name="Bowler C."/>
            <person name="Lohr M."/>
            <person name="Robbens S."/>
            <person name="Werner G."/>
            <person name="Dubchak I."/>
            <person name="Pazour G.J."/>
            <person name="Ren Q."/>
            <person name="Paulsen I."/>
            <person name="Delwiche C."/>
            <person name="Schmutz J."/>
            <person name="Rokhsar D."/>
            <person name="Van de Peer Y."/>
            <person name="Moreau H."/>
            <person name="Grigoriev I.V."/>
        </authorList>
    </citation>
    <scope>NUCLEOTIDE SEQUENCE [LARGE SCALE GENOMIC DNA]</scope>
    <source>
        <strain evidence="10 11">CCE9901</strain>
    </source>
</reference>
<keyword evidence="5" id="KW-0804">Transcription</keyword>
<keyword evidence="3" id="KW-0507">mRNA processing</keyword>
<dbReference type="GO" id="GO:0071013">
    <property type="term" value="C:catalytic step 2 spliceosome"/>
    <property type="evidence" value="ECO:0007669"/>
    <property type="project" value="TreeGrafter"/>
</dbReference>
<dbReference type="HOGENOM" id="CLU_1263362_0_0_1"/>